<dbReference type="Proteomes" id="UP000596276">
    <property type="component" value="Chromosome 1"/>
</dbReference>
<reference evidence="3" key="1">
    <citation type="journal article" date="2021" name="G3 (Bethesda)">
        <title>Chromosome assembled and annotated genome sequence of Aspergillus flavus NRRL 3357.</title>
        <authorList>
            <person name="Skerker J.M."/>
            <person name="Pianalto K.M."/>
            <person name="Mondo S.J."/>
            <person name="Yang K."/>
            <person name="Arkin A.P."/>
            <person name="Keller N.P."/>
            <person name="Grigoriev I.V."/>
            <person name="Louise Glass N.L."/>
        </authorList>
    </citation>
    <scope>NUCLEOTIDE SEQUENCE [LARGE SCALE GENOMIC DNA]</scope>
    <source>
        <strain evidence="3">ATCC 200026 / FGSC A1120 / IAM 13836 / NRRL 3357 / JCM 12722 / SRRC 167</strain>
    </source>
</reference>
<feature type="region of interest" description="Disordered" evidence="1">
    <location>
        <begin position="37"/>
        <end position="68"/>
    </location>
</feature>
<evidence type="ECO:0000256" key="1">
    <source>
        <dbReference type="SAM" id="MobiDB-lite"/>
    </source>
</evidence>
<evidence type="ECO:0000313" key="3">
    <source>
        <dbReference type="Proteomes" id="UP000596276"/>
    </source>
</evidence>
<dbReference type="AlphaFoldDB" id="A0A7U2MR13"/>
<organism evidence="2 3">
    <name type="scientific">Aspergillus flavus (strain ATCC 200026 / FGSC A1120 / IAM 13836 / NRRL 3357 / JCM 12722 / SRRC 167)</name>
    <dbReference type="NCBI Taxonomy" id="332952"/>
    <lineage>
        <taxon>Eukaryota</taxon>
        <taxon>Fungi</taxon>
        <taxon>Dikarya</taxon>
        <taxon>Ascomycota</taxon>
        <taxon>Pezizomycotina</taxon>
        <taxon>Eurotiomycetes</taxon>
        <taxon>Eurotiomycetidae</taxon>
        <taxon>Eurotiales</taxon>
        <taxon>Aspergillaceae</taxon>
        <taxon>Aspergillus</taxon>
        <taxon>Aspergillus subgen. Circumdati</taxon>
    </lineage>
</organism>
<accession>A0A7U2MR13</accession>
<protein>
    <submittedName>
        <fullName evidence="2">Uncharacterized protein</fullName>
    </submittedName>
</protein>
<dbReference type="VEuPathDB" id="FungiDB:F9C07_1277"/>
<sequence>MTRKREVEVGWLRREAVVKREKFGRLDEFQTSRRVQVVDMERPQNADLRRDEEKEKKRKEAKQEEDAR</sequence>
<keyword evidence="3" id="KW-1185">Reference proteome</keyword>
<dbReference type="EMBL" id="CP044619">
    <property type="protein sequence ID" value="QRD88296.1"/>
    <property type="molecule type" value="Genomic_DNA"/>
</dbReference>
<gene>
    <name evidence="2" type="ORF">F9C07_1277</name>
</gene>
<evidence type="ECO:0000313" key="2">
    <source>
        <dbReference type="EMBL" id="QRD88296.1"/>
    </source>
</evidence>
<proteinExistence type="predicted"/>
<feature type="compositionally biased region" description="Basic and acidic residues" evidence="1">
    <location>
        <begin position="39"/>
        <end position="55"/>
    </location>
</feature>
<name>A0A7U2MR13_ASPFN</name>